<comment type="catalytic activity">
    <reaction evidence="3">
        <text>N-terminal N-formyl-L-methionyl-[peptide] + H2O = N-terminal L-methionyl-[peptide] + formate</text>
        <dbReference type="Rhea" id="RHEA:24420"/>
        <dbReference type="Rhea" id="RHEA-COMP:10639"/>
        <dbReference type="Rhea" id="RHEA-COMP:10640"/>
        <dbReference type="ChEBI" id="CHEBI:15377"/>
        <dbReference type="ChEBI" id="CHEBI:15740"/>
        <dbReference type="ChEBI" id="CHEBI:49298"/>
        <dbReference type="ChEBI" id="CHEBI:64731"/>
        <dbReference type="EC" id="3.5.1.88"/>
    </reaction>
</comment>
<dbReference type="InterPro" id="IPR036821">
    <property type="entry name" value="Peptide_deformylase_sf"/>
</dbReference>
<keyword evidence="3" id="KW-0378">Hydrolase</keyword>
<dbReference type="InterPro" id="IPR023635">
    <property type="entry name" value="Peptide_deformylase"/>
</dbReference>
<comment type="function">
    <text evidence="3">Removes the formyl group from the N-terminal Met of newly synthesized proteins.</text>
</comment>
<dbReference type="PRINTS" id="PR01576">
    <property type="entry name" value="PDEFORMYLASE"/>
</dbReference>
<organism evidence="4">
    <name type="scientific">Chromera velia CCMP2878</name>
    <dbReference type="NCBI Taxonomy" id="1169474"/>
    <lineage>
        <taxon>Eukaryota</taxon>
        <taxon>Sar</taxon>
        <taxon>Alveolata</taxon>
        <taxon>Colpodellida</taxon>
        <taxon>Chromeraceae</taxon>
        <taxon>Chromera</taxon>
    </lineage>
</organism>
<reference evidence="4" key="1">
    <citation type="submission" date="2014-11" db="EMBL/GenBank/DDBJ databases">
        <authorList>
            <person name="Otto D Thomas"/>
            <person name="Naeem Raeece"/>
        </authorList>
    </citation>
    <scope>NUCLEOTIDE SEQUENCE</scope>
</reference>
<accession>A0A0G4HR69</accession>
<dbReference type="Gene3D" id="3.90.45.10">
    <property type="entry name" value="Peptide deformylase"/>
    <property type="match status" value="1"/>
</dbReference>
<dbReference type="PhylomeDB" id="A0A0G4HR69"/>
<dbReference type="GO" id="GO:0006412">
    <property type="term" value="P:translation"/>
    <property type="evidence" value="ECO:0007669"/>
    <property type="project" value="UniProtKB-KW"/>
</dbReference>
<dbReference type="PANTHER" id="PTHR10458:SF22">
    <property type="entry name" value="PEPTIDE DEFORMYLASE"/>
    <property type="match status" value="1"/>
</dbReference>
<dbReference type="Pfam" id="PF01327">
    <property type="entry name" value="Pep_deformylase"/>
    <property type="match status" value="1"/>
</dbReference>
<proteinExistence type="inferred from homology"/>
<dbReference type="SUPFAM" id="SSF56420">
    <property type="entry name" value="Peptide deformylase"/>
    <property type="match status" value="1"/>
</dbReference>
<dbReference type="EC" id="3.5.1.88" evidence="2 3"/>
<dbReference type="GO" id="GO:0042586">
    <property type="term" value="F:peptide deformylase activity"/>
    <property type="evidence" value="ECO:0007669"/>
    <property type="project" value="UniProtKB-EC"/>
</dbReference>
<dbReference type="PANTHER" id="PTHR10458">
    <property type="entry name" value="PEPTIDE DEFORMYLASE"/>
    <property type="match status" value="1"/>
</dbReference>
<evidence type="ECO:0000313" key="4">
    <source>
        <dbReference type="EMBL" id="CEM46788.1"/>
    </source>
</evidence>
<keyword evidence="3" id="KW-0479">Metal-binding</keyword>
<evidence type="ECO:0000256" key="3">
    <source>
        <dbReference type="RuleBase" id="RU362111"/>
    </source>
</evidence>
<sequence length="222" mass="25074">MLYTRCARVHHGAFGSLRLKELVTRMTDVMHSTGGIGIAANQCHTPLQVFIIEFAASSPRYADMGFENVPLEVFINPRIVTASAECRSFWHGCLSCQDEKRGELVTYEKISVEYRTVDGLLRENELSGIAAVIFQHEMRHLLGGTYLDRANPDRLLSLEELVEALESGRETRSRVLPSCDESSTMSTLPPHLIGDYRIGESLEEFYDRTGVPESMDKWEWTS</sequence>
<dbReference type="GO" id="GO:0046872">
    <property type="term" value="F:metal ion binding"/>
    <property type="evidence" value="ECO:0007669"/>
    <property type="project" value="UniProtKB-KW"/>
</dbReference>
<dbReference type="AlphaFoldDB" id="A0A0G4HR69"/>
<name>A0A0G4HR69_9ALVE</name>
<gene>
    <name evidence="4" type="ORF">Cvel_8043</name>
</gene>
<dbReference type="EMBL" id="CDMZ01003554">
    <property type="protein sequence ID" value="CEM46788.1"/>
    <property type="molecule type" value="Genomic_DNA"/>
</dbReference>
<keyword evidence="3" id="KW-0648">Protein biosynthesis</keyword>
<protein>
    <recommendedName>
        <fullName evidence="2 3">Peptide deformylase</fullName>
        <ecNumber evidence="2 3">3.5.1.88</ecNumber>
    </recommendedName>
</protein>
<evidence type="ECO:0000256" key="2">
    <source>
        <dbReference type="ARBA" id="ARBA00012175"/>
    </source>
</evidence>
<dbReference type="VEuPathDB" id="CryptoDB:Cvel_8043"/>
<comment type="similarity">
    <text evidence="1 3">Belongs to the polypeptide deformylase family.</text>
</comment>
<evidence type="ECO:0000256" key="1">
    <source>
        <dbReference type="ARBA" id="ARBA00010759"/>
    </source>
</evidence>